<sequence>MSYSTIRWSNMIGSYGQIMVESDHQTVGYGPIMVIRPSDCWIRPSRLYEEMDSLKVGKTLKYPEVKGECVHIMNKATLVKVVEEIKGKLSKDSNEMKKMEDNCFKQFLKLVPKRKATPSFDRIQDDYFNNSDKIINVMVNDVFTHIVEYMEDDDMVWGYEIISKLGRIAANKLDDVSFPRILNWSANFTPNYVQLNDKLFKNMRENMLTNDDGHDDSDDDGDHHVDHDDGDSTESPMKKPCTDDNQNLHDHGHDLYHYSPTQFPSRNANLFEPSTLSKIDWIQSNVEWLKKEFHYNKKYVKGELMSMKDTLKVILRLVLINRKT</sequence>
<protein>
    <submittedName>
        <fullName evidence="2">Uncharacterized protein</fullName>
    </submittedName>
</protein>
<proteinExistence type="predicted"/>
<organism evidence="2 3">
    <name type="scientific">Rhamnella rubrinervis</name>
    <dbReference type="NCBI Taxonomy" id="2594499"/>
    <lineage>
        <taxon>Eukaryota</taxon>
        <taxon>Viridiplantae</taxon>
        <taxon>Streptophyta</taxon>
        <taxon>Embryophyta</taxon>
        <taxon>Tracheophyta</taxon>
        <taxon>Spermatophyta</taxon>
        <taxon>Magnoliopsida</taxon>
        <taxon>eudicotyledons</taxon>
        <taxon>Gunneridae</taxon>
        <taxon>Pentapetalae</taxon>
        <taxon>rosids</taxon>
        <taxon>fabids</taxon>
        <taxon>Rosales</taxon>
        <taxon>Rhamnaceae</taxon>
        <taxon>rhamnoid group</taxon>
        <taxon>Rhamneae</taxon>
        <taxon>Rhamnella</taxon>
    </lineage>
</organism>
<dbReference type="OrthoDB" id="1930729at2759"/>
<accession>A0A8K0HT11</accession>
<dbReference type="AlphaFoldDB" id="A0A8K0HT11"/>
<dbReference type="EMBL" id="VOIH02000001">
    <property type="protein sequence ID" value="KAF3457773.1"/>
    <property type="molecule type" value="Genomic_DNA"/>
</dbReference>
<feature type="region of interest" description="Disordered" evidence="1">
    <location>
        <begin position="209"/>
        <end position="256"/>
    </location>
</feature>
<evidence type="ECO:0000256" key="1">
    <source>
        <dbReference type="SAM" id="MobiDB-lite"/>
    </source>
</evidence>
<evidence type="ECO:0000313" key="2">
    <source>
        <dbReference type="EMBL" id="KAF3457773.1"/>
    </source>
</evidence>
<evidence type="ECO:0000313" key="3">
    <source>
        <dbReference type="Proteomes" id="UP000796880"/>
    </source>
</evidence>
<keyword evidence="3" id="KW-1185">Reference proteome</keyword>
<name>A0A8K0HT11_9ROSA</name>
<dbReference type="Proteomes" id="UP000796880">
    <property type="component" value="Unassembled WGS sequence"/>
</dbReference>
<reference evidence="2" key="1">
    <citation type="submission" date="2020-03" db="EMBL/GenBank/DDBJ databases">
        <title>A high-quality chromosome-level genome assembly of a woody plant with both climbing and erect habits, Rhamnella rubrinervis.</title>
        <authorList>
            <person name="Lu Z."/>
            <person name="Yang Y."/>
            <person name="Zhu X."/>
            <person name="Sun Y."/>
        </authorList>
    </citation>
    <scope>NUCLEOTIDE SEQUENCE</scope>
    <source>
        <strain evidence="2">BYM</strain>
        <tissue evidence="2">Leaf</tissue>
    </source>
</reference>
<gene>
    <name evidence="2" type="ORF">FNV43_RR02432</name>
</gene>
<comment type="caution">
    <text evidence="2">The sequence shown here is derived from an EMBL/GenBank/DDBJ whole genome shotgun (WGS) entry which is preliminary data.</text>
</comment>
<feature type="compositionally biased region" description="Basic and acidic residues" evidence="1">
    <location>
        <begin position="236"/>
        <end position="256"/>
    </location>
</feature>